<organism evidence="3 4">
    <name type="scientific">Eiseniibacteriota bacterium</name>
    <dbReference type="NCBI Taxonomy" id="2212470"/>
    <lineage>
        <taxon>Bacteria</taxon>
        <taxon>Candidatus Eiseniibacteriota</taxon>
    </lineage>
</organism>
<feature type="signal peptide" evidence="2">
    <location>
        <begin position="1"/>
        <end position="28"/>
    </location>
</feature>
<dbReference type="GO" id="GO:0016641">
    <property type="term" value="F:oxidoreductase activity, acting on the CH-NH2 group of donors, oxygen as acceptor"/>
    <property type="evidence" value="ECO:0007669"/>
    <property type="project" value="InterPro"/>
</dbReference>
<dbReference type="Pfam" id="PF01186">
    <property type="entry name" value="Lysyl_oxidase"/>
    <property type="match status" value="1"/>
</dbReference>
<proteinExistence type="predicted"/>
<dbReference type="AlphaFoldDB" id="A0A538SX53"/>
<gene>
    <name evidence="3" type="ORF">E6K72_05805</name>
</gene>
<dbReference type="InterPro" id="IPR001695">
    <property type="entry name" value="Lysyl_oxidase"/>
</dbReference>
<reference evidence="3 4" key="1">
    <citation type="journal article" date="2019" name="Nat. Microbiol.">
        <title>Mediterranean grassland soil C-N compound turnover is dependent on rainfall and depth, and is mediated by genomically divergent microorganisms.</title>
        <authorList>
            <person name="Diamond S."/>
            <person name="Andeer P.F."/>
            <person name="Li Z."/>
            <person name="Crits-Christoph A."/>
            <person name="Burstein D."/>
            <person name="Anantharaman K."/>
            <person name="Lane K.R."/>
            <person name="Thomas B.C."/>
            <person name="Pan C."/>
            <person name="Northen T.R."/>
            <person name="Banfield J.F."/>
        </authorList>
    </citation>
    <scope>NUCLEOTIDE SEQUENCE [LARGE SCALE GENOMIC DNA]</scope>
    <source>
        <strain evidence="3">WS_2</strain>
    </source>
</reference>
<dbReference type="GO" id="GO:0005507">
    <property type="term" value="F:copper ion binding"/>
    <property type="evidence" value="ECO:0007669"/>
    <property type="project" value="InterPro"/>
</dbReference>
<keyword evidence="2" id="KW-0732">Signal</keyword>
<feature type="chain" id="PRO_5021720323" description="Lysyl oxidase" evidence="2">
    <location>
        <begin position="29"/>
        <end position="284"/>
    </location>
</feature>
<dbReference type="Proteomes" id="UP000317716">
    <property type="component" value="Unassembled WGS sequence"/>
</dbReference>
<accession>A0A538SX53</accession>
<sequence>MRAILARFRTVLGFLLAASLVAPGAARATKTIEVDQDGTPDLIVDQGLLRQHWIVRVETFDASACDVQEGSVVPGDHPIVRFSVGTPNIGDADLFVGDPNAHIQANDGLYEFATCHHHYHFRHYALYELIDPNTGHVWRAAKRGFCMLDLEKYGAYPGPNNNDYKFRSCGAVGVPGNQGISKGWSDVYWWKLQGQYFVLDGGDGQAVVPPGEYIIRITVNPGFVPQGGEPCRNADPLHPGVCHQLPESNFENNIAEVGITIPDHPGREGVGPLKDQAAGVAGDK</sequence>
<evidence type="ECO:0008006" key="5">
    <source>
        <dbReference type="Google" id="ProtNLM"/>
    </source>
</evidence>
<name>A0A538SX53_UNCEI</name>
<evidence type="ECO:0000256" key="2">
    <source>
        <dbReference type="SAM" id="SignalP"/>
    </source>
</evidence>
<comment type="caution">
    <text evidence="3">The sequence shown here is derived from an EMBL/GenBank/DDBJ whole genome shotgun (WGS) entry which is preliminary data.</text>
</comment>
<dbReference type="EMBL" id="VBOS01000193">
    <property type="protein sequence ID" value="TMQ55935.1"/>
    <property type="molecule type" value="Genomic_DNA"/>
</dbReference>
<evidence type="ECO:0000256" key="1">
    <source>
        <dbReference type="SAM" id="MobiDB-lite"/>
    </source>
</evidence>
<evidence type="ECO:0000313" key="4">
    <source>
        <dbReference type="Proteomes" id="UP000317716"/>
    </source>
</evidence>
<feature type="region of interest" description="Disordered" evidence="1">
    <location>
        <begin position="264"/>
        <end position="284"/>
    </location>
</feature>
<evidence type="ECO:0000313" key="3">
    <source>
        <dbReference type="EMBL" id="TMQ55935.1"/>
    </source>
</evidence>
<protein>
    <recommendedName>
        <fullName evidence="5">Lysyl oxidase</fullName>
    </recommendedName>
</protein>